<organism evidence="2 5">
    <name type="scientific">Pediococcus damnosus</name>
    <dbReference type="NCBI Taxonomy" id="51663"/>
    <lineage>
        <taxon>Bacteria</taxon>
        <taxon>Bacillati</taxon>
        <taxon>Bacillota</taxon>
        <taxon>Bacilli</taxon>
        <taxon>Lactobacillales</taxon>
        <taxon>Lactobacillaceae</taxon>
        <taxon>Pediococcus</taxon>
    </lineage>
</organism>
<dbReference type="EMBL" id="CP012275">
    <property type="protein sequence ID" value="AMV63475.1"/>
    <property type="molecule type" value="Genomic_DNA"/>
</dbReference>
<evidence type="ECO:0000313" key="3">
    <source>
        <dbReference type="EMBL" id="AMV66590.1"/>
    </source>
</evidence>
<dbReference type="Proteomes" id="UP000076244">
    <property type="component" value="Chromosome"/>
</dbReference>
<dbReference type="AlphaFoldDB" id="A0AAC9B379"/>
<evidence type="ECO:0000313" key="4">
    <source>
        <dbReference type="Proteomes" id="UP000076244"/>
    </source>
</evidence>
<gene>
    <name evidence="2" type="ORF">ADU70_2009</name>
    <name evidence="3" type="ORF">ADU72_0645</name>
</gene>
<keyword evidence="1" id="KW-0472">Membrane</keyword>
<evidence type="ECO:0000313" key="2">
    <source>
        <dbReference type="EMBL" id="AMV63475.1"/>
    </source>
</evidence>
<accession>A0AAC9B379</accession>
<keyword evidence="1" id="KW-0812">Transmembrane</keyword>
<name>A0AAC9B379_9LACO</name>
<dbReference type="EMBL" id="CP012288">
    <property type="protein sequence ID" value="AMV66590.1"/>
    <property type="molecule type" value="Genomic_DNA"/>
</dbReference>
<dbReference type="KEGG" id="pdm:ADU72_0645"/>
<protein>
    <submittedName>
        <fullName evidence="2">Uncharacterized protein</fullName>
    </submittedName>
</protein>
<evidence type="ECO:0000313" key="5">
    <source>
        <dbReference type="Proteomes" id="UP000076405"/>
    </source>
</evidence>
<proteinExistence type="predicted"/>
<sequence length="39" mass="4525">MIGSLFKYFFIYLIAPILGIFGAFTYYQIKQLSSKKKEG</sequence>
<keyword evidence="4" id="KW-1185">Reference proteome</keyword>
<feature type="transmembrane region" description="Helical" evidence="1">
    <location>
        <begin position="6"/>
        <end position="27"/>
    </location>
</feature>
<evidence type="ECO:0000256" key="1">
    <source>
        <dbReference type="SAM" id="Phobius"/>
    </source>
</evidence>
<keyword evidence="1" id="KW-1133">Transmembrane helix</keyword>
<reference evidence="4 5" key="1">
    <citation type="journal article" date="2016" name="PLoS ONE">
        <title>The Identification of Novel Diagnostic Marker Genes for the Detection of Beer Spoiling Pediococcus damnosus Strains Using the BlAst Diagnostic Gene findEr.</title>
        <authorList>
            <person name="Behr J."/>
            <person name="Geissler A.J."/>
            <person name="Schmid J."/>
            <person name="Zehe A."/>
            <person name="Vogel R.F."/>
        </authorList>
    </citation>
    <scope>NUCLEOTIDE SEQUENCE [LARGE SCALE GENOMIC DNA]</scope>
    <source>
        <strain evidence="2 5">TMW 2.1533</strain>
        <strain evidence="3 4">TMW 2.1535</strain>
    </source>
</reference>
<dbReference type="Proteomes" id="UP000076405">
    <property type="component" value="Chromosome"/>
</dbReference>